<dbReference type="InterPro" id="IPR011992">
    <property type="entry name" value="EF-hand-dom_pair"/>
</dbReference>
<keyword evidence="3" id="KW-0808">Transferase</keyword>
<feature type="domain" description="EF-hand" evidence="2">
    <location>
        <begin position="14"/>
        <end position="49"/>
    </location>
</feature>
<dbReference type="PROSITE" id="PS00018">
    <property type="entry name" value="EF_HAND_1"/>
    <property type="match status" value="1"/>
</dbReference>
<dbReference type="GO" id="GO:0004674">
    <property type="term" value="F:protein serine/threonine kinase activity"/>
    <property type="evidence" value="ECO:0007669"/>
    <property type="project" value="UniProtKB-EC"/>
</dbReference>
<sequence>MEKDLPTREFLKSKRHHRSQATFEKFDVDRDGYITPDELKMHTCLRGSLDPLLEEAYINKYEKINMSEFCRLLRTASLSSS</sequence>
<comment type="caution">
    <text evidence="3">The sequence shown here is derived from an EMBL/GenBank/DDBJ whole genome shotgun (WGS) entry which is preliminary data.</text>
</comment>
<dbReference type="Gene3D" id="1.10.238.10">
    <property type="entry name" value="EF-hand"/>
    <property type="match status" value="1"/>
</dbReference>
<accession>A0ABD1HGF0</accession>
<keyword evidence="1" id="KW-0106">Calcium</keyword>
<protein>
    <submittedName>
        <fullName evidence="3">Calcium-dependent protein kinase 18</fullName>
        <ecNumber evidence="3">2.7.11.1</ecNumber>
    </submittedName>
</protein>
<evidence type="ECO:0000256" key="1">
    <source>
        <dbReference type="ARBA" id="ARBA00022837"/>
    </source>
</evidence>
<keyword evidence="4" id="KW-1185">Reference proteome</keyword>
<dbReference type="Pfam" id="PF13202">
    <property type="entry name" value="EF-hand_5"/>
    <property type="match status" value="1"/>
</dbReference>
<dbReference type="SUPFAM" id="SSF47473">
    <property type="entry name" value="EF-hand"/>
    <property type="match status" value="1"/>
</dbReference>
<keyword evidence="3" id="KW-0418">Kinase</keyword>
<dbReference type="Proteomes" id="UP001567538">
    <property type="component" value="Unassembled WGS sequence"/>
</dbReference>
<reference evidence="3 4" key="1">
    <citation type="submission" date="2024-06" db="EMBL/GenBank/DDBJ databases">
        <title>A chromosome level genome sequence of Diviner's sage (Salvia divinorum).</title>
        <authorList>
            <person name="Ford S.A."/>
            <person name="Ro D.-K."/>
            <person name="Ness R.W."/>
            <person name="Phillips M.A."/>
        </authorList>
    </citation>
    <scope>NUCLEOTIDE SEQUENCE [LARGE SCALE GENOMIC DNA]</scope>
    <source>
        <strain evidence="3">SAF-2024a</strain>
        <tissue evidence="3">Leaf</tissue>
    </source>
</reference>
<name>A0ABD1HGF0_SALDI</name>
<dbReference type="AlphaFoldDB" id="A0ABD1HGF0"/>
<dbReference type="InterPro" id="IPR002048">
    <property type="entry name" value="EF_hand_dom"/>
</dbReference>
<dbReference type="EC" id="2.7.11.1" evidence="3"/>
<evidence type="ECO:0000313" key="3">
    <source>
        <dbReference type="EMBL" id="KAL1554111.1"/>
    </source>
</evidence>
<dbReference type="EMBL" id="JBEAFC010000006">
    <property type="protein sequence ID" value="KAL1554111.1"/>
    <property type="molecule type" value="Genomic_DNA"/>
</dbReference>
<dbReference type="PROSITE" id="PS50222">
    <property type="entry name" value="EF_HAND_2"/>
    <property type="match status" value="1"/>
</dbReference>
<gene>
    <name evidence="3" type="primary">CPK18</name>
    <name evidence="3" type="ORF">AAHA92_14705</name>
</gene>
<evidence type="ECO:0000313" key="4">
    <source>
        <dbReference type="Proteomes" id="UP001567538"/>
    </source>
</evidence>
<dbReference type="InterPro" id="IPR018247">
    <property type="entry name" value="EF_Hand_1_Ca_BS"/>
</dbReference>
<evidence type="ECO:0000259" key="2">
    <source>
        <dbReference type="PROSITE" id="PS50222"/>
    </source>
</evidence>
<organism evidence="3 4">
    <name type="scientific">Salvia divinorum</name>
    <name type="common">Maria pastora</name>
    <name type="synonym">Diviner's sage</name>
    <dbReference type="NCBI Taxonomy" id="28513"/>
    <lineage>
        <taxon>Eukaryota</taxon>
        <taxon>Viridiplantae</taxon>
        <taxon>Streptophyta</taxon>
        <taxon>Embryophyta</taxon>
        <taxon>Tracheophyta</taxon>
        <taxon>Spermatophyta</taxon>
        <taxon>Magnoliopsida</taxon>
        <taxon>eudicotyledons</taxon>
        <taxon>Gunneridae</taxon>
        <taxon>Pentapetalae</taxon>
        <taxon>asterids</taxon>
        <taxon>lamiids</taxon>
        <taxon>Lamiales</taxon>
        <taxon>Lamiaceae</taxon>
        <taxon>Nepetoideae</taxon>
        <taxon>Mentheae</taxon>
        <taxon>Salviinae</taxon>
        <taxon>Salvia</taxon>
        <taxon>Salvia subgen. Calosphace</taxon>
    </lineage>
</organism>
<proteinExistence type="predicted"/>